<dbReference type="InterPro" id="IPR003661">
    <property type="entry name" value="HisK_dim/P_dom"/>
</dbReference>
<feature type="domain" description="Histidine kinase" evidence="10">
    <location>
        <begin position="291"/>
        <end position="497"/>
    </location>
</feature>
<dbReference type="InterPro" id="IPR036097">
    <property type="entry name" value="HisK_dim/P_sf"/>
</dbReference>
<protein>
    <recommendedName>
        <fullName evidence="2">histidine kinase</fullName>
        <ecNumber evidence="2">2.7.13.3</ecNumber>
    </recommendedName>
</protein>
<dbReference type="SMART" id="SM00387">
    <property type="entry name" value="HATPase_c"/>
    <property type="match status" value="1"/>
</dbReference>
<dbReference type="EMBL" id="PISE01000027">
    <property type="protein sequence ID" value="PKG23244.1"/>
    <property type="molecule type" value="Genomic_DNA"/>
</dbReference>
<dbReference type="PROSITE" id="PS51257">
    <property type="entry name" value="PROKAR_LIPOPROTEIN"/>
    <property type="match status" value="1"/>
</dbReference>
<feature type="transmembrane region" description="Helical" evidence="9">
    <location>
        <begin position="244"/>
        <end position="266"/>
    </location>
</feature>
<dbReference type="GO" id="GO:0000155">
    <property type="term" value="F:phosphorelay sensor kinase activity"/>
    <property type="evidence" value="ECO:0007669"/>
    <property type="project" value="InterPro"/>
</dbReference>
<name>A0A2N0Z159_9BACI</name>
<keyword evidence="7" id="KW-0067">ATP-binding</keyword>
<dbReference type="InterPro" id="IPR003594">
    <property type="entry name" value="HATPase_dom"/>
</dbReference>
<keyword evidence="9" id="KW-0812">Transmembrane</keyword>
<dbReference type="EC" id="2.7.13.3" evidence="2"/>
<keyword evidence="6 11" id="KW-0418">Kinase</keyword>
<dbReference type="SUPFAM" id="SSF47384">
    <property type="entry name" value="Homodimeric domain of signal transducing histidine kinase"/>
    <property type="match status" value="1"/>
</dbReference>
<dbReference type="SMART" id="SM00388">
    <property type="entry name" value="HisKA"/>
    <property type="match status" value="1"/>
</dbReference>
<dbReference type="Proteomes" id="UP000233375">
    <property type="component" value="Unassembled WGS sequence"/>
</dbReference>
<dbReference type="AlphaFoldDB" id="A0A2N0Z159"/>
<dbReference type="Gene3D" id="3.30.565.10">
    <property type="entry name" value="Histidine kinase-like ATPase, C-terminal domain"/>
    <property type="match status" value="1"/>
</dbReference>
<organism evidence="11 12">
    <name type="scientific">Niallia nealsonii</name>
    <dbReference type="NCBI Taxonomy" id="115979"/>
    <lineage>
        <taxon>Bacteria</taxon>
        <taxon>Bacillati</taxon>
        <taxon>Bacillota</taxon>
        <taxon>Bacilli</taxon>
        <taxon>Bacillales</taxon>
        <taxon>Bacillaceae</taxon>
        <taxon>Niallia</taxon>
    </lineage>
</organism>
<dbReference type="PANTHER" id="PTHR43065:SF10">
    <property type="entry name" value="PEROXIDE STRESS-ACTIVATED HISTIDINE KINASE MAK3"/>
    <property type="match status" value="1"/>
</dbReference>
<keyword evidence="9" id="KW-0472">Membrane</keyword>
<dbReference type="Pfam" id="PF02518">
    <property type="entry name" value="HATPase_c"/>
    <property type="match status" value="1"/>
</dbReference>
<evidence type="ECO:0000256" key="2">
    <source>
        <dbReference type="ARBA" id="ARBA00012438"/>
    </source>
</evidence>
<evidence type="ECO:0000256" key="4">
    <source>
        <dbReference type="ARBA" id="ARBA00022679"/>
    </source>
</evidence>
<keyword evidence="4" id="KW-0808">Transferase</keyword>
<evidence type="ECO:0000313" key="12">
    <source>
        <dbReference type="Proteomes" id="UP000233375"/>
    </source>
</evidence>
<dbReference type="CDD" id="cd00075">
    <property type="entry name" value="HATPase"/>
    <property type="match status" value="1"/>
</dbReference>
<keyword evidence="12" id="KW-1185">Reference proteome</keyword>
<evidence type="ECO:0000256" key="9">
    <source>
        <dbReference type="SAM" id="Phobius"/>
    </source>
</evidence>
<dbReference type="Pfam" id="PF00512">
    <property type="entry name" value="HisKA"/>
    <property type="match status" value="1"/>
</dbReference>
<evidence type="ECO:0000256" key="1">
    <source>
        <dbReference type="ARBA" id="ARBA00000085"/>
    </source>
</evidence>
<gene>
    <name evidence="11" type="ORF">CWS01_13260</name>
</gene>
<evidence type="ECO:0000313" key="11">
    <source>
        <dbReference type="EMBL" id="PKG23244.1"/>
    </source>
</evidence>
<dbReference type="InterPro" id="IPR005467">
    <property type="entry name" value="His_kinase_dom"/>
</dbReference>
<dbReference type="GO" id="GO:0005524">
    <property type="term" value="F:ATP binding"/>
    <property type="evidence" value="ECO:0007669"/>
    <property type="project" value="UniProtKB-KW"/>
</dbReference>
<keyword evidence="5" id="KW-0547">Nucleotide-binding</keyword>
<evidence type="ECO:0000256" key="8">
    <source>
        <dbReference type="ARBA" id="ARBA00023012"/>
    </source>
</evidence>
<accession>A0A2N0Z159</accession>
<evidence type="ECO:0000256" key="5">
    <source>
        <dbReference type="ARBA" id="ARBA00022741"/>
    </source>
</evidence>
<dbReference type="PROSITE" id="PS50109">
    <property type="entry name" value="HIS_KIN"/>
    <property type="match status" value="1"/>
</dbReference>
<dbReference type="OrthoDB" id="9815750at2"/>
<dbReference type="InterPro" id="IPR036890">
    <property type="entry name" value="HATPase_C_sf"/>
</dbReference>
<reference evidence="11 12" key="1">
    <citation type="journal article" date="2003" name="Int. J. Syst. Evol. Microbiol.">
        <title>Bacillus nealsonii sp. nov., isolated from a spacecraft-assembly facility, whose spores are gamma-radiation resistant.</title>
        <authorList>
            <person name="Venkateswaran K."/>
            <person name="Kempf M."/>
            <person name="Chen F."/>
            <person name="Satomi M."/>
            <person name="Nicholson W."/>
            <person name="Kern R."/>
        </authorList>
    </citation>
    <scope>NUCLEOTIDE SEQUENCE [LARGE SCALE GENOMIC DNA]</scope>
    <source>
        <strain evidence="11 12">FO-92</strain>
    </source>
</reference>
<dbReference type="Gene3D" id="1.10.287.130">
    <property type="match status" value="1"/>
</dbReference>
<comment type="caution">
    <text evidence="11">The sequence shown here is derived from an EMBL/GenBank/DDBJ whole genome shotgun (WGS) entry which is preliminary data.</text>
</comment>
<dbReference type="SUPFAM" id="SSF55874">
    <property type="entry name" value="ATPase domain of HSP90 chaperone/DNA topoisomerase II/histidine kinase"/>
    <property type="match status" value="1"/>
</dbReference>
<dbReference type="CDD" id="cd00082">
    <property type="entry name" value="HisKA"/>
    <property type="match status" value="1"/>
</dbReference>
<dbReference type="RefSeq" id="WP_101177684.1">
    <property type="nucleotide sequence ID" value="NZ_PISE01000027.1"/>
</dbReference>
<evidence type="ECO:0000256" key="3">
    <source>
        <dbReference type="ARBA" id="ARBA00022553"/>
    </source>
</evidence>
<dbReference type="Gene3D" id="3.30.450.20">
    <property type="entry name" value="PAS domain"/>
    <property type="match status" value="2"/>
</dbReference>
<evidence type="ECO:0000256" key="6">
    <source>
        <dbReference type="ARBA" id="ARBA00022777"/>
    </source>
</evidence>
<keyword evidence="8" id="KW-0902">Two-component regulatory system</keyword>
<comment type="catalytic activity">
    <reaction evidence="1">
        <text>ATP + protein L-histidine = ADP + protein N-phospho-L-histidine.</text>
        <dbReference type="EC" id="2.7.13.3"/>
    </reaction>
</comment>
<dbReference type="PANTHER" id="PTHR43065">
    <property type="entry name" value="SENSOR HISTIDINE KINASE"/>
    <property type="match status" value="1"/>
</dbReference>
<dbReference type="PRINTS" id="PR00344">
    <property type="entry name" value="BCTRLSENSOR"/>
</dbReference>
<evidence type="ECO:0000256" key="7">
    <source>
        <dbReference type="ARBA" id="ARBA00022840"/>
    </source>
</evidence>
<proteinExistence type="predicted"/>
<keyword evidence="9" id="KW-1133">Transmembrane helix</keyword>
<dbReference type="InterPro" id="IPR004358">
    <property type="entry name" value="Sig_transdc_His_kin-like_C"/>
</dbReference>
<keyword evidence="3" id="KW-0597">Phosphoprotein</keyword>
<evidence type="ECO:0000259" key="10">
    <source>
        <dbReference type="PROSITE" id="PS50109"/>
    </source>
</evidence>
<sequence>MKNKIKKILFYLLITIIPVIISGCLYANKIVNGELLQQKNAAKWTGTIHQKQWDSFMNKTVTSLNVLSISIETNKDSMKNIEKLLRKVVNEEPAYGGLYLLDSSGETITGSTDTYDHISIKMNHASYIQEAIRTKDIVISDQQEILNNGQKVIGLAKPVIKDNNQSDFILVAYLRIDYLLNIMKIITPKENIAIVNANDEIVLSMNSYISSKDDSISLPIDRLPWQIKVGIQDINTKKIMEKTLVFIIFCLVCSHLLYLLLQFYLFKKRLQIEKKQNEIQKLELVGNLAASSAHEIRNPLTGIKGLIQLLSEKYKSEEDQLYFSIIQTEITRINEIVSQFLFLGKPTALKKQNINLQQIIHELKPLIVSEGNLNNVECRFTIPEKNIPIVCTADQMKQVILNTTKNAFEAMTGGGILTFTIFEHAGKVTISIKDSGVGIPPSQLKKLFQPFYTSKDTGTGLGLIVCKRIIQSFHGEIYITSKENIGTKVEIVLPIAAS</sequence>